<dbReference type="PANTHER" id="PTHR39741:SF14">
    <property type="entry name" value="F-BOX DOMAIN-CONTAINING PROTEIN"/>
    <property type="match status" value="1"/>
</dbReference>
<accession>A0A4U5MYS6</accession>
<proteinExistence type="predicted"/>
<dbReference type="STRING" id="43335.A0A4U5MYS6"/>
<dbReference type="Pfam" id="PF12937">
    <property type="entry name" value="F-box-like"/>
    <property type="match status" value="1"/>
</dbReference>
<dbReference type="AlphaFoldDB" id="A0A4U5MYS6"/>
<reference evidence="2" key="1">
    <citation type="submission" date="2018-10" db="EMBL/GenBank/DDBJ databases">
        <title>Population genomic analysis revealed the cold adaptation of white poplar.</title>
        <authorList>
            <person name="Liu Y.-J."/>
        </authorList>
    </citation>
    <scope>NUCLEOTIDE SEQUENCE [LARGE SCALE GENOMIC DNA]</scope>
    <source>
        <strain evidence="2">PAL-ZL1</strain>
    </source>
</reference>
<gene>
    <name evidence="2" type="ORF">D5086_0000288260</name>
</gene>
<dbReference type="SUPFAM" id="SSF81383">
    <property type="entry name" value="F-box domain"/>
    <property type="match status" value="1"/>
</dbReference>
<sequence length="361" mass="40862">MEIRMDFLDWLDHDTSMKILRCLEDPADLVRVSSVSRSWRHFVIANGLCKQLCLRMFPHFLRVECVAEPCCDIEKASEVGCSKFAEWETLKREHKVYAFLVQGCMSFPFGKCILDAISASSTDNYPEESIRNTLQQGDPIEIRASYWSSKGQRNAAVPETLVYKLVADICVITEINIQPFQAYFQPGSPIYSAISVRFHMGHPIHPMVDPLGEPFDDSADDKFIWTYSSPEFPMAQESSLQNFRLPEPAVCIGGILQIELLGRVQRQEMDGLFYICVAQVQVKGRPLSPAFGVEMLGPAGKFILKAESSNTPSLPDEDSSYHGGHLHGRVDWEQIMNVLRGEGDFEYDWNSEDEVDDELAF</sequence>
<dbReference type="InterPro" id="IPR036047">
    <property type="entry name" value="F-box-like_dom_sf"/>
</dbReference>
<dbReference type="Gene3D" id="1.20.1280.50">
    <property type="match status" value="1"/>
</dbReference>
<dbReference type="InterPro" id="IPR001810">
    <property type="entry name" value="F-box_dom"/>
</dbReference>
<feature type="domain" description="F-box" evidence="1">
    <location>
        <begin position="16"/>
        <end position="55"/>
    </location>
</feature>
<dbReference type="PANTHER" id="PTHR39741">
    <property type="entry name" value="F-BOX DOMAIN CONTAINING PROTEIN, EXPRESSED"/>
    <property type="match status" value="1"/>
</dbReference>
<protein>
    <recommendedName>
        <fullName evidence="1">F-box domain-containing protein</fullName>
    </recommendedName>
</protein>
<organism evidence="2">
    <name type="scientific">Populus alba</name>
    <name type="common">White poplar</name>
    <dbReference type="NCBI Taxonomy" id="43335"/>
    <lineage>
        <taxon>Eukaryota</taxon>
        <taxon>Viridiplantae</taxon>
        <taxon>Streptophyta</taxon>
        <taxon>Embryophyta</taxon>
        <taxon>Tracheophyta</taxon>
        <taxon>Spermatophyta</taxon>
        <taxon>Magnoliopsida</taxon>
        <taxon>eudicotyledons</taxon>
        <taxon>Gunneridae</taxon>
        <taxon>Pentapetalae</taxon>
        <taxon>rosids</taxon>
        <taxon>fabids</taxon>
        <taxon>Malpighiales</taxon>
        <taxon>Salicaceae</taxon>
        <taxon>Saliceae</taxon>
        <taxon>Populus</taxon>
    </lineage>
</organism>
<dbReference type="EMBL" id="RCHU01001132">
    <property type="protein sequence ID" value="TKR75307.1"/>
    <property type="molecule type" value="Genomic_DNA"/>
</dbReference>
<evidence type="ECO:0000313" key="2">
    <source>
        <dbReference type="EMBL" id="TKR75307.1"/>
    </source>
</evidence>
<name>A0A4U5MYS6_POPAL</name>
<comment type="caution">
    <text evidence="2">The sequence shown here is derived from an EMBL/GenBank/DDBJ whole genome shotgun (WGS) entry which is preliminary data.</text>
</comment>
<dbReference type="InterPro" id="IPR055336">
    <property type="entry name" value="At4g00755-like"/>
</dbReference>
<evidence type="ECO:0000259" key="1">
    <source>
        <dbReference type="Pfam" id="PF12937"/>
    </source>
</evidence>